<evidence type="ECO:0000313" key="2">
    <source>
        <dbReference type="Proteomes" id="UP000046067"/>
    </source>
</evidence>
<reference evidence="1 2" key="1">
    <citation type="submission" date="2015-07" db="EMBL/GenBank/DDBJ databases">
        <authorList>
            <consortium name="Pathogen Informatics"/>
        </authorList>
    </citation>
    <scope>NUCLEOTIDE SEQUENCE [LARGE SCALE GENOMIC DNA]</scope>
    <source>
        <strain evidence="1 2">A325</strain>
    </source>
</reference>
<organism evidence="1 2">
    <name type="scientific">Vibrio cholerae</name>
    <dbReference type="NCBI Taxonomy" id="666"/>
    <lineage>
        <taxon>Bacteria</taxon>
        <taxon>Pseudomonadati</taxon>
        <taxon>Pseudomonadota</taxon>
        <taxon>Gammaproteobacteria</taxon>
        <taxon>Vibrionales</taxon>
        <taxon>Vibrionaceae</taxon>
        <taxon>Vibrio</taxon>
    </lineage>
</organism>
<dbReference type="EMBL" id="CWQJ01000003">
    <property type="protein sequence ID" value="CSB67998.1"/>
    <property type="molecule type" value="Genomic_DNA"/>
</dbReference>
<dbReference type="AlphaFoldDB" id="A0A655NYT6"/>
<proteinExistence type="predicted"/>
<gene>
    <name evidence="1" type="ORF">ERS013201_00645</name>
</gene>
<accession>A0A655NYT6</accession>
<dbReference type="Proteomes" id="UP000046067">
    <property type="component" value="Unassembled WGS sequence"/>
</dbReference>
<evidence type="ECO:0000313" key="1">
    <source>
        <dbReference type="EMBL" id="CSB67998.1"/>
    </source>
</evidence>
<name>A0A655NYT6_VIBCL</name>
<sequence length="68" mass="7798">MRVDLHARHPYCGFGYTRGILPTRNIKRGKGIGVMSIHTNRAAQCAAHCRHLPKLHHLLWRGVEILFD</sequence>
<protein>
    <submittedName>
        <fullName evidence="1">Uncharacterized protein</fullName>
    </submittedName>
</protein>